<evidence type="ECO:0000256" key="7">
    <source>
        <dbReference type="ARBA" id="ARBA00022989"/>
    </source>
</evidence>
<keyword evidence="14" id="KW-0460">Magnesium</keyword>
<keyword evidence="18" id="KW-1185">Reference proteome</keyword>
<dbReference type="PANTHER" id="PTHR43185">
    <property type="entry name" value="FERROUS IRON TRANSPORT PROTEIN B"/>
    <property type="match status" value="1"/>
</dbReference>
<feature type="binding site" evidence="13">
    <location>
        <begin position="58"/>
        <end position="61"/>
    </location>
    <ligand>
        <name>GTP</name>
        <dbReference type="ChEBI" id="CHEBI:37565"/>
        <label>1</label>
    </ligand>
</feature>
<evidence type="ECO:0000256" key="12">
    <source>
        <dbReference type="NCBIfam" id="TIGR00437"/>
    </source>
</evidence>
<dbReference type="InterPro" id="IPR011640">
    <property type="entry name" value="Fe2_transport_prot_B_C"/>
</dbReference>
<comment type="caution">
    <text evidence="15">Lacks conserved residue(s) required for the propagation of feature annotation.</text>
</comment>
<comment type="similarity">
    <text evidence="15">Belongs to the TRAFAC class TrmE-Era-EngA-EngB-Septin-like GTPase superfamily. FeoB GTPase (TC 9.A.8) family.</text>
</comment>
<dbReference type="RefSeq" id="WP_093111094.1">
    <property type="nucleotide sequence ID" value="NZ_FNGG01000001.1"/>
</dbReference>
<dbReference type="Proteomes" id="UP000199448">
    <property type="component" value="Unassembled WGS sequence"/>
</dbReference>
<organism evidence="17 18">
    <name type="scientific">Salinimicrobium catena</name>
    <dbReference type="NCBI Taxonomy" id="390640"/>
    <lineage>
        <taxon>Bacteria</taxon>
        <taxon>Pseudomonadati</taxon>
        <taxon>Bacteroidota</taxon>
        <taxon>Flavobacteriia</taxon>
        <taxon>Flavobacteriales</taxon>
        <taxon>Flavobacteriaceae</taxon>
        <taxon>Salinimicrobium</taxon>
    </lineage>
</organism>
<dbReference type="Pfam" id="PF07664">
    <property type="entry name" value="FeoB_C"/>
    <property type="match status" value="1"/>
</dbReference>
<feature type="binding site" evidence="14">
    <location>
        <position position="25"/>
    </location>
    <ligand>
        <name>Mg(2+)</name>
        <dbReference type="ChEBI" id="CHEBI:18420"/>
        <label>2</label>
    </ligand>
</feature>
<dbReference type="STRING" id="390640.SAMN04488034_101337"/>
<name>A0A1H5I618_9FLAO</name>
<gene>
    <name evidence="17" type="ORF">SAMN04488034_101337</name>
</gene>
<dbReference type="EMBL" id="FNUG01000001">
    <property type="protein sequence ID" value="SEE35549.1"/>
    <property type="molecule type" value="Genomic_DNA"/>
</dbReference>
<evidence type="ECO:0000256" key="9">
    <source>
        <dbReference type="ARBA" id="ARBA00023065"/>
    </source>
</evidence>
<reference evidence="17 18" key="1">
    <citation type="submission" date="2016-10" db="EMBL/GenBank/DDBJ databases">
        <authorList>
            <person name="de Groot N.N."/>
        </authorList>
    </citation>
    <scope>NUCLEOTIDE SEQUENCE [LARGE SCALE GENOMIC DNA]</scope>
    <source>
        <strain evidence="17 18">DSM 23553</strain>
    </source>
</reference>
<feature type="transmembrane region" description="Helical" evidence="15">
    <location>
        <begin position="339"/>
        <end position="359"/>
    </location>
</feature>
<feature type="transmembrane region" description="Helical" evidence="15">
    <location>
        <begin position="413"/>
        <end position="439"/>
    </location>
</feature>
<dbReference type="Pfam" id="PF02421">
    <property type="entry name" value="FeoB_N"/>
    <property type="match status" value="1"/>
</dbReference>
<feature type="binding site" evidence="13">
    <location>
        <begin position="122"/>
        <end position="125"/>
    </location>
    <ligand>
        <name>GTP</name>
        <dbReference type="ChEBI" id="CHEBI:37565"/>
        <label>1</label>
    </ligand>
</feature>
<dbReference type="InterPro" id="IPR011642">
    <property type="entry name" value="Gate_dom"/>
</dbReference>
<dbReference type="OrthoDB" id="9809127at2"/>
<dbReference type="GO" id="GO:0046872">
    <property type="term" value="F:metal ion binding"/>
    <property type="evidence" value="ECO:0007669"/>
    <property type="project" value="UniProtKB-KW"/>
</dbReference>
<evidence type="ECO:0000256" key="14">
    <source>
        <dbReference type="PIRSR" id="PIRSR603373-2"/>
    </source>
</evidence>
<proteinExistence type="inferred from homology"/>
<dbReference type="PROSITE" id="PS51711">
    <property type="entry name" value="G_FEOB"/>
    <property type="match status" value="1"/>
</dbReference>
<evidence type="ECO:0000256" key="1">
    <source>
        <dbReference type="ARBA" id="ARBA00004651"/>
    </source>
</evidence>
<evidence type="ECO:0000256" key="8">
    <source>
        <dbReference type="ARBA" id="ARBA00023004"/>
    </source>
</evidence>
<feature type="transmembrane region" description="Helical" evidence="15">
    <location>
        <begin position="510"/>
        <end position="529"/>
    </location>
</feature>
<keyword evidence="4 15" id="KW-0410">Iron transport</keyword>
<feature type="binding site" evidence="14">
    <location>
        <position position="26"/>
    </location>
    <ligand>
        <name>Mg(2+)</name>
        <dbReference type="ChEBI" id="CHEBI:18420"/>
        <label>2</label>
    </ligand>
</feature>
<dbReference type="SUPFAM" id="SSF52540">
    <property type="entry name" value="P-loop containing nucleoside triphosphate hydrolases"/>
    <property type="match status" value="1"/>
</dbReference>
<evidence type="ECO:0000256" key="10">
    <source>
        <dbReference type="ARBA" id="ARBA00023134"/>
    </source>
</evidence>
<feature type="transmembrane region" description="Helical" evidence="15">
    <location>
        <begin position="635"/>
        <end position="656"/>
    </location>
</feature>
<dbReference type="PRINTS" id="PR00326">
    <property type="entry name" value="GTP1OBG"/>
</dbReference>
<evidence type="ECO:0000256" key="5">
    <source>
        <dbReference type="ARBA" id="ARBA00022692"/>
    </source>
</evidence>
<keyword evidence="8 15" id="KW-0408">Iron</keyword>
<dbReference type="GO" id="GO:0015093">
    <property type="term" value="F:ferrous iron transmembrane transporter activity"/>
    <property type="evidence" value="ECO:0007669"/>
    <property type="project" value="UniProtKB-UniRule"/>
</dbReference>
<keyword evidence="3" id="KW-1003">Cell membrane</keyword>
<keyword evidence="2 15" id="KW-0813">Transport</keyword>
<sequence>MGKQINVALIGNPNTGKTSVFNLLTGLNQQVGNYPGITVEKKEGICKLPRNVKAHILDLPGTYSLNASSLDENVVIELLLNKNDKDYPDVAVVVSDVENLKRNLLLFTQIKDLEIPTILVINMADRMSRKGISLDIPELEKQLKTRIALVSARKKSGIEELKEHILNYRHISTEPCLNASVMDPTYFDKLRNAFPNQSLYKLWLVITQDVNFGNLNRNSIDNKQDFRTKDESTLKKMQQKETILRYQFINGVLKQAMSVDVNAAKGLRANFDRILTHKVWGYVIFFSILLLIFQAIYDWSSYPMDFIDDSFVVLSELVKQNFPAGDFTNLVAEGIIPGLGGIVIFIPQIAFLFLFISILEESGYMSRVVFLMDRTMRKFGLSGKSVVPLVSGTACAIPAVMASRNIEDWKERLITILVVPFTTCSARLPVYLIIIALVIPDRSFLGFNLQGLTLMLLYLLGFFMAIFAAWVLHKMLQIKSKSYFVIEMPNYKMPILKNVGINVLEKTKSFVVGAGKIILAISIILWVLASYGPGDEFDNAESIVQEKFSETYLPQEELDNKIASYKLQHSYIGNIGKAIEPAVAPLGYDWKIGIAIVSSFAAREVFVGTLATIYSVGSDEEETIKARMSSEVNPILGGPLFTFASGVSLLLFYAFAMQCMSTLAIVKRETNTWKWPVLQLVAMTGIAYIAALAAFQALS</sequence>
<accession>A0A1H5I618</accession>
<feature type="transmembrane region" description="Helical" evidence="15">
    <location>
        <begin position="279"/>
        <end position="297"/>
    </location>
</feature>
<dbReference type="GO" id="GO:0005525">
    <property type="term" value="F:GTP binding"/>
    <property type="evidence" value="ECO:0007669"/>
    <property type="project" value="UniProtKB-KW"/>
</dbReference>
<dbReference type="AlphaFoldDB" id="A0A1H5I618"/>
<dbReference type="InterPro" id="IPR006073">
    <property type="entry name" value="GTP-bd"/>
</dbReference>
<evidence type="ECO:0000256" key="15">
    <source>
        <dbReference type="RuleBase" id="RU362098"/>
    </source>
</evidence>
<keyword evidence="10 13" id="KW-0342">GTP-binding</keyword>
<evidence type="ECO:0000256" key="11">
    <source>
        <dbReference type="ARBA" id="ARBA00023136"/>
    </source>
</evidence>
<evidence type="ECO:0000256" key="4">
    <source>
        <dbReference type="ARBA" id="ARBA00022496"/>
    </source>
</evidence>
<dbReference type="GO" id="GO:0005886">
    <property type="term" value="C:plasma membrane"/>
    <property type="evidence" value="ECO:0007669"/>
    <property type="project" value="UniProtKB-SubCell"/>
</dbReference>
<evidence type="ECO:0000256" key="13">
    <source>
        <dbReference type="PIRSR" id="PIRSR603373-1"/>
    </source>
</evidence>
<keyword evidence="14" id="KW-0479">Metal-binding</keyword>
<protein>
    <recommendedName>
        <fullName evidence="12 15">Ferrous iron transport protein B</fullName>
    </recommendedName>
</protein>
<evidence type="ECO:0000256" key="2">
    <source>
        <dbReference type="ARBA" id="ARBA00022448"/>
    </source>
</evidence>
<keyword evidence="9" id="KW-0406">Ion transport</keyword>
<keyword evidence="5 15" id="KW-0812">Transmembrane</keyword>
<feature type="binding site" evidence="13">
    <location>
        <begin position="11"/>
        <end position="18"/>
    </location>
    <ligand>
        <name>GTP</name>
        <dbReference type="ChEBI" id="CHEBI:37565"/>
        <label>1</label>
    </ligand>
</feature>
<comment type="subcellular location">
    <subcellularLocation>
        <location evidence="15">Cell inner membrane</location>
        <topology evidence="15">Multi-pass membrane protein</topology>
    </subcellularLocation>
    <subcellularLocation>
        <location evidence="1">Cell membrane</location>
        <topology evidence="1">Multi-pass membrane protein</topology>
    </subcellularLocation>
</comment>
<keyword evidence="6 13" id="KW-0547">Nucleotide-binding</keyword>
<evidence type="ECO:0000259" key="16">
    <source>
        <dbReference type="PROSITE" id="PS51711"/>
    </source>
</evidence>
<feature type="transmembrane region" description="Helical" evidence="15">
    <location>
        <begin position="451"/>
        <end position="472"/>
    </location>
</feature>
<feature type="binding site" evidence="13">
    <location>
        <begin position="36"/>
        <end position="40"/>
    </location>
    <ligand>
        <name>GTP</name>
        <dbReference type="ChEBI" id="CHEBI:37565"/>
        <label>1</label>
    </ligand>
</feature>
<feature type="transmembrane region" description="Helical" evidence="15">
    <location>
        <begin position="677"/>
        <end position="698"/>
    </location>
</feature>
<dbReference type="PANTHER" id="PTHR43185:SF1">
    <property type="entry name" value="FE(2+) TRANSPORTER FEOB"/>
    <property type="match status" value="1"/>
</dbReference>
<keyword evidence="7 15" id="KW-1133">Transmembrane helix</keyword>
<evidence type="ECO:0000313" key="18">
    <source>
        <dbReference type="Proteomes" id="UP000199448"/>
    </source>
</evidence>
<comment type="function">
    <text evidence="15">Probable transporter of a GTP-driven Fe(2+) uptake system.</text>
</comment>
<dbReference type="InterPro" id="IPR030389">
    <property type="entry name" value="G_FEOB_dom"/>
</dbReference>
<feature type="domain" description="FeoB-type G" evidence="16">
    <location>
        <begin position="4"/>
        <end position="171"/>
    </location>
</feature>
<dbReference type="InterPro" id="IPR050860">
    <property type="entry name" value="FeoB_GTPase"/>
</dbReference>
<evidence type="ECO:0000313" key="17">
    <source>
        <dbReference type="EMBL" id="SEE35549.1"/>
    </source>
</evidence>
<keyword evidence="11 15" id="KW-0472">Membrane</keyword>
<dbReference type="CDD" id="cd01879">
    <property type="entry name" value="FeoB"/>
    <property type="match status" value="1"/>
</dbReference>
<dbReference type="NCBIfam" id="TIGR00437">
    <property type="entry name" value="feoB"/>
    <property type="match status" value="1"/>
</dbReference>
<dbReference type="Gene3D" id="3.40.50.300">
    <property type="entry name" value="P-loop containing nucleotide triphosphate hydrolases"/>
    <property type="match status" value="1"/>
</dbReference>
<evidence type="ECO:0000256" key="3">
    <source>
        <dbReference type="ARBA" id="ARBA00022475"/>
    </source>
</evidence>
<feature type="binding site" evidence="14">
    <location>
        <position position="22"/>
    </location>
    <ligand>
        <name>Mg(2+)</name>
        <dbReference type="ChEBI" id="CHEBI:18420"/>
        <label>1</label>
    </ligand>
</feature>
<dbReference type="InterPro" id="IPR003373">
    <property type="entry name" value="Fe2_transport_prot-B"/>
</dbReference>
<dbReference type="InterPro" id="IPR027417">
    <property type="entry name" value="P-loop_NTPase"/>
</dbReference>
<dbReference type="Pfam" id="PF07670">
    <property type="entry name" value="Gate"/>
    <property type="match status" value="2"/>
</dbReference>
<evidence type="ECO:0000256" key="6">
    <source>
        <dbReference type="ARBA" id="ARBA00022741"/>
    </source>
</evidence>